<dbReference type="InterPro" id="IPR051804">
    <property type="entry name" value="Carb_Metab_Reg_Kinase/Isom"/>
</dbReference>
<gene>
    <name evidence="6" type="ORF">CJJ23_00020</name>
</gene>
<protein>
    <recommendedName>
        <fullName evidence="5">Phosphomannose isomerase type I catalytic domain-containing protein</fullName>
    </recommendedName>
</protein>
<dbReference type="InterPro" id="IPR014628">
    <property type="entry name" value="Man6P_isomerase_Firm_short"/>
</dbReference>
<feature type="binding site" evidence="3">
    <location>
        <position position="111"/>
    </location>
    <ligand>
        <name>Zn(2+)</name>
        <dbReference type="ChEBI" id="CHEBI:29105"/>
    </ligand>
</feature>
<evidence type="ECO:0000313" key="7">
    <source>
        <dbReference type="Proteomes" id="UP000216943"/>
    </source>
</evidence>
<dbReference type="InterPro" id="IPR014710">
    <property type="entry name" value="RmlC-like_jellyroll"/>
</dbReference>
<dbReference type="GO" id="GO:0008270">
    <property type="term" value="F:zinc ion binding"/>
    <property type="evidence" value="ECO:0007669"/>
    <property type="project" value="InterPro"/>
</dbReference>
<evidence type="ECO:0000256" key="4">
    <source>
        <dbReference type="PIRSR" id="PIRSR036894-2"/>
    </source>
</evidence>
<comment type="caution">
    <text evidence="6">The sequence shown here is derived from an EMBL/GenBank/DDBJ whole genome shotgun (WGS) entry which is preliminary data.</text>
</comment>
<dbReference type="GO" id="GO:0005975">
    <property type="term" value="P:carbohydrate metabolic process"/>
    <property type="evidence" value="ECO:0007669"/>
    <property type="project" value="InterPro"/>
</dbReference>
<evidence type="ECO:0000256" key="1">
    <source>
        <dbReference type="ARBA" id="ARBA00022723"/>
    </source>
</evidence>
<dbReference type="InterPro" id="IPR011051">
    <property type="entry name" value="RmlC_Cupin_sf"/>
</dbReference>
<dbReference type="Gene3D" id="2.60.120.10">
    <property type="entry name" value="Jelly Rolls"/>
    <property type="match status" value="2"/>
</dbReference>
<accession>A0A269TJR5</accession>
<keyword evidence="1 3" id="KW-0479">Metal-binding</keyword>
<evidence type="ECO:0000256" key="2">
    <source>
        <dbReference type="ARBA" id="ARBA00022833"/>
    </source>
</evidence>
<dbReference type="PIRSF" id="PIRSF036894">
    <property type="entry name" value="PMI_Firm_short"/>
    <property type="match status" value="1"/>
</dbReference>
<dbReference type="Proteomes" id="UP000216943">
    <property type="component" value="Unassembled WGS sequence"/>
</dbReference>
<evidence type="ECO:0000313" key="6">
    <source>
        <dbReference type="EMBL" id="PAK21719.1"/>
    </source>
</evidence>
<dbReference type="InterPro" id="IPR046457">
    <property type="entry name" value="PMI_typeI_cat"/>
</dbReference>
<dbReference type="Pfam" id="PF20511">
    <property type="entry name" value="PMI_typeI_cat"/>
    <property type="match status" value="1"/>
</dbReference>
<dbReference type="EMBL" id="NQNY01000001">
    <property type="protein sequence ID" value="PAK21719.1"/>
    <property type="molecule type" value="Genomic_DNA"/>
</dbReference>
<reference evidence="7" key="1">
    <citation type="submission" date="2017-08" db="EMBL/GenBank/DDBJ databases">
        <authorList>
            <person name="Alvarez-Ponce D."/>
            <person name="Weitzman C.L."/>
            <person name="Tillett R.L."/>
            <person name="Sandmeier F.C."/>
            <person name="Tracy C.R."/>
        </authorList>
    </citation>
    <scope>NUCLEOTIDE SEQUENCE [LARGE SCALE GENOMIC DNA]</scope>
    <source>
        <strain evidence="7">723</strain>
    </source>
</reference>
<dbReference type="PANTHER" id="PTHR42742">
    <property type="entry name" value="TRANSCRIPTIONAL REPRESSOR MPRA"/>
    <property type="match status" value="1"/>
</dbReference>
<dbReference type="CDD" id="cd07010">
    <property type="entry name" value="cupin_PMI_type_I_N_bac"/>
    <property type="match status" value="1"/>
</dbReference>
<dbReference type="RefSeq" id="WP_095334379.1">
    <property type="nucleotide sequence ID" value="NZ_NQNY01000001.1"/>
</dbReference>
<keyword evidence="2 3" id="KW-0862">Zinc</keyword>
<evidence type="ECO:0000259" key="5">
    <source>
        <dbReference type="Pfam" id="PF20511"/>
    </source>
</evidence>
<feature type="binding site" evidence="3">
    <location>
        <position position="168"/>
    </location>
    <ligand>
        <name>Zn(2+)</name>
        <dbReference type="ChEBI" id="CHEBI:29105"/>
    </ligand>
</feature>
<dbReference type="AlphaFoldDB" id="A0A269TJR5"/>
<dbReference type="GO" id="GO:0004476">
    <property type="term" value="F:mannose-6-phosphate isomerase activity"/>
    <property type="evidence" value="ECO:0007669"/>
    <property type="project" value="InterPro"/>
</dbReference>
<dbReference type="SUPFAM" id="SSF51182">
    <property type="entry name" value="RmlC-like cupins"/>
    <property type="match status" value="1"/>
</dbReference>
<organism evidence="6 7">
    <name type="scientific">Mycoplasmopsis agassizii</name>
    <dbReference type="NCBI Taxonomy" id="33922"/>
    <lineage>
        <taxon>Bacteria</taxon>
        <taxon>Bacillati</taxon>
        <taxon>Mycoplasmatota</taxon>
        <taxon>Mycoplasmoidales</taxon>
        <taxon>Metamycoplasmataceae</taxon>
        <taxon>Mycoplasmopsis</taxon>
    </lineage>
</organism>
<evidence type="ECO:0000256" key="3">
    <source>
        <dbReference type="PIRSR" id="PIRSR036894-1"/>
    </source>
</evidence>
<sequence length="310" mass="36373">MFKYLILKPYLDYKIWGGNHLANWFNSEKKNIGEALIISALENKESVIINLGQEVLLSEFYRANKKFFGNYYGDLYPLLGKIIDANDDLSIQVHPDDEYAEKNFYKLGKTECWYVLEAPENAQIIYGSKVEDIAIFKEHVLQNNWDQILNYETVKKGDLINVPYGTIHAITKGITVFEIQQNSDLTFRLYDYDRLDINNEKRELHLEHSFNVLNLKNKIEIINKKEGILFESEFFNIEKLIVDEEIFIKKENAYWTQITVIKGYLNIDYYTLTKGYSLILKHKIGLKLKGQAEILLTYINKNTLKKINQL</sequence>
<comment type="cofactor">
    <cofactor evidence="3">
        <name>Zn(2+)</name>
        <dbReference type="ChEBI" id="CHEBI:29105"/>
    </cofactor>
    <text evidence="3">Binds 1 zinc ion per subunit.</text>
</comment>
<feature type="binding site" evidence="3">
    <location>
        <position position="94"/>
    </location>
    <ligand>
        <name>Zn(2+)</name>
        <dbReference type="ChEBI" id="CHEBI:29105"/>
    </ligand>
</feature>
<feature type="active site" evidence="4">
    <location>
        <position position="188"/>
    </location>
</feature>
<name>A0A269TJR5_9BACT</name>
<feature type="domain" description="Phosphomannose isomerase type I catalytic" evidence="5">
    <location>
        <begin position="7"/>
        <end position="103"/>
    </location>
</feature>
<proteinExistence type="predicted"/>
<dbReference type="OrthoDB" id="9808275at2"/>
<dbReference type="PANTHER" id="PTHR42742:SF3">
    <property type="entry name" value="FRUCTOKINASE"/>
    <property type="match status" value="1"/>
</dbReference>